<reference evidence="8 9" key="1">
    <citation type="submission" date="2023-08" db="EMBL/GenBank/DDBJ databases">
        <title>Black Yeasts Isolated from many extreme environments.</title>
        <authorList>
            <person name="Coleine C."/>
            <person name="Stajich J.E."/>
            <person name="Selbmann L."/>
        </authorList>
    </citation>
    <scope>NUCLEOTIDE SEQUENCE [LARGE SCALE GENOMIC DNA]</scope>
    <source>
        <strain evidence="8 9">CCFEE 6328</strain>
    </source>
</reference>
<accession>A0ABR0J300</accession>
<comment type="subcellular location">
    <subcellularLocation>
        <location evidence="1">Membrane</location>
        <topology evidence="1">Multi-pass membrane protein</topology>
    </subcellularLocation>
</comment>
<feature type="domain" description="Major facilitator superfamily (MFS) profile" evidence="7">
    <location>
        <begin position="25"/>
        <end position="153"/>
    </location>
</feature>
<evidence type="ECO:0000256" key="4">
    <source>
        <dbReference type="ARBA" id="ARBA00022989"/>
    </source>
</evidence>
<organism evidence="8 9">
    <name type="scientific">Exophiala sideris</name>
    <dbReference type="NCBI Taxonomy" id="1016849"/>
    <lineage>
        <taxon>Eukaryota</taxon>
        <taxon>Fungi</taxon>
        <taxon>Dikarya</taxon>
        <taxon>Ascomycota</taxon>
        <taxon>Pezizomycotina</taxon>
        <taxon>Eurotiomycetes</taxon>
        <taxon>Chaetothyriomycetidae</taxon>
        <taxon>Chaetothyriales</taxon>
        <taxon>Herpotrichiellaceae</taxon>
        <taxon>Exophiala</taxon>
    </lineage>
</organism>
<evidence type="ECO:0000256" key="1">
    <source>
        <dbReference type="ARBA" id="ARBA00004141"/>
    </source>
</evidence>
<dbReference type="InterPro" id="IPR036259">
    <property type="entry name" value="MFS_trans_sf"/>
</dbReference>
<sequence>MGFFSSAKLREGERNQKLNTYNVLVLCMLAPASLTYGYSASIIATTLGQPSFLQYFGLLTASNASSIFGATGGLFFAGATIGPLLLPWFADKYGRKYSIGFALLLDLIAFAVQAGSTHIAEFLAFRFVAGAGSFMTLAAVPKHADGAMQAAHE</sequence>
<dbReference type="EMBL" id="JAVRRF010000021">
    <property type="protein sequence ID" value="KAK5054954.1"/>
    <property type="molecule type" value="Genomic_DNA"/>
</dbReference>
<evidence type="ECO:0000256" key="5">
    <source>
        <dbReference type="ARBA" id="ARBA00023136"/>
    </source>
</evidence>
<gene>
    <name evidence="8" type="ORF">LTR69_008522</name>
</gene>
<name>A0ABR0J300_9EURO</name>
<dbReference type="Gene3D" id="1.20.1250.20">
    <property type="entry name" value="MFS general substrate transporter like domains"/>
    <property type="match status" value="1"/>
</dbReference>
<dbReference type="SUPFAM" id="SSF103473">
    <property type="entry name" value="MFS general substrate transporter"/>
    <property type="match status" value="1"/>
</dbReference>
<feature type="transmembrane region" description="Helical" evidence="6">
    <location>
        <begin position="97"/>
        <end position="116"/>
    </location>
</feature>
<dbReference type="InterPro" id="IPR050360">
    <property type="entry name" value="MFS_Sugar_Transporters"/>
</dbReference>
<evidence type="ECO:0000256" key="2">
    <source>
        <dbReference type="ARBA" id="ARBA00010992"/>
    </source>
</evidence>
<proteinExistence type="inferred from homology"/>
<keyword evidence="4 6" id="KW-1133">Transmembrane helix</keyword>
<dbReference type="Proteomes" id="UP001345691">
    <property type="component" value="Unassembled WGS sequence"/>
</dbReference>
<dbReference type="PANTHER" id="PTHR48022:SF11">
    <property type="entry name" value="MONOSACCHARIDE TRANSPORTER (HXT8), PUTATIVE (AFU_ORTHOLOGUE AFUA_2G08120)-RELATED"/>
    <property type="match status" value="1"/>
</dbReference>
<dbReference type="PROSITE" id="PS50850">
    <property type="entry name" value="MFS"/>
    <property type="match status" value="1"/>
</dbReference>
<evidence type="ECO:0000313" key="8">
    <source>
        <dbReference type="EMBL" id="KAK5054954.1"/>
    </source>
</evidence>
<evidence type="ECO:0000256" key="3">
    <source>
        <dbReference type="ARBA" id="ARBA00022692"/>
    </source>
</evidence>
<evidence type="ECO:0000259" key="7">
    <source>
        <dbReference type="PROSITE" id="PS50850"/>
    </source>
</evidence>
<keyword evidence="3 6" id="KW-0812">Transmembrane</keyword>
<dbReference type="InterPro" id="IPR020846">
    <property type="entry name" value="MFS_dom"/>
</dbReference>
<dbReference type="Pfam" id="PF00083">
    <property type="entry name" value="Sugar_tr"/>
    <property type="match status" value="1"/>
</dbReference>
<feature type="transmembrane region" description="Helical" evidence="6">
    <location>
        <begin position="67"/>
        <end position="90"/>
    </location>
</feature>
<evidence type="ECO:0000313" key="9">
    <source>
        <dbReference type="Proteomes" id="UP001345691"/>
    </source>
</evidence>
<protein>
    <recommendedName>
        <fullName evidence="7">Major facilitator superfamily (MFS) profile domain-containing protein</fullName>
    </recommendedName>
</protein>
<keyword evidence="9" id="KW-1185">Reference proteome</keyword>
<dbReference type="PANTHER" id="PTHR48022">
    <property type="entry name" value="PLASTIDIC GLUCOSE TRANSPORTER 4"/>
    <property type="match status" value="1"/>
</dbReference>
<comment type="similarity">
    <text evidence="2">Belongs to the major facilitator superfamily. Sugar transporter (TC 2.A.1.1) family.</text>
</comment>
<feature type="transmembrane region" description="Helical" evidence="6">
    <location>
        <begin position="21"/>
        <end position="47"/>
    </location>
</feature>
<dbReference type="InterPro" id="IPR005828">
    <property type="entry name" value="MFS_sugar_transport-like"/>
</dbReference>
<keyword evidence="5 6" id="KW-0472">Membrane</keyword>
<evidence type="ECO:0000256" key="6">
    <source>
        <dbReference type="SAM" id="Phobius"/>
    </source>
</evidence>
<comment type="caution">
    <text evidence="8">The sequence shown here is derived from an EMBL/GenBank/DDBJ whole genome shotgun (WGS) entry which is preliminary data.</text>
</comment>